<evidence type="ECO:0000313" key="4">
    <source>
        <dbReference type="EMBL" id="GAA0562193.1"/>
    </source>
</evidence>
<comment type="caution">
    <text evidence="4">The sequence shown here is derived from an EMBL/GenBank/DDBJ whole genome shotgun (WGS) entry which is preliminary data.</text>
</comment>
<dbReference type="PANTHER" id="PTHR44942:SF4">
    <property type="entry name" value="METHYLTRANSFERASE TYPE 11 DOMAIN-CONTAINING PROTEIN"/>
    <property type="match status" value="1"/>
</dbReference>
<keyword evidence="2" id="KW-0808">Transferase</keyword>
<evidence type="ECO:0000256" key="1">
    <source>
        <dbReference type="ARBA" id="ARBA00022603"/>
    </source>
</evidence>
<dbReference type="CDD" id="cd02440">
    <property type="entry name" value="AdoMet_MTases"/>
    <property type="match status" value="1"/>
</dbReference>
<accession>A0ABP3P811</accession>
<dbReference type="Proteomes" id="UP001500729">
    <property type="component" value="Unassembled WGS sequence"/>
</dbReference>
<sequence>MHGLGDPSALAGVPYVPEQLFAQAAPFYARYRPGYPAELVELLAERTGLDSGDLVLDVGCGTGQLALPLARRVRQVVAVDPQPGMLDHAREAARRAGVGNIDWRQADASALARLGVADARAAFFGASFHWTDRADRDRPGVRSAG</sequence>
<dbReference type="Gene3D" id="3.40.50.150">
    <property type="entry name" value="Vaccinia Virus protein VP39"/>
    <property type="match status" value="1"/>
</dbReference>
<evidence type="ECO:0000259" key="3">
    <source>
        <dbReference type="Pfam" id="PF13649"/>
    </source>
</evidence>
<gene>
    <name evidence="4" type="ORF">GCM10009533_68550</name>
</gene>
<dbReference type="InterPro" id="IPR029063">
    <property type="entry name" value="SAM-dependent_MTases_sf"/>
</dbReference>
<dbReference type="InterPro" id="IPR041698">
    <property type="entry name" value="Methyltransf_25"/>
</dbReference>
<organism evidence="4 5">
    <name type="scientific">Saccharopolyspora erythraea</name>
    <name type="common">Streptomyces erythraeus</name>
    <dbReference type="NCBI Taxonomy" id="1836"/>
    <lineage>
        <taxon>Bacteria</taxon>
        <taxon>Bacillati</taxon>
        <taxon>Actinomycetota</taxon>
        <taxon>Actinomycetes</taxon>
        <taxon>Pseudonocardiales</taxon>
        <taxon>Pseudonocardiaceae</taxon>
        <taxon>Saccharopolyspora</taxon>
    </lineage>
</organism>
<evidence type="ECO:0000256" key="2">
    <source>
        <dbReference type="ARBA" id="ARBA00022679"/>
    </source>
</evidence>
<feature type="domain" description="Methyltransferase" evidence="3">
    <location>
        <begin position="55"/>
        <end position="136"/>
    </location>
</feature>
<dbReference type="EMBL" id="BAAAGS010000096">
    <property type="protein sequence ID" value="GAA0562193.1"/>
    <property type="molecule type" value="Genomic_DNA"/>
</dbReference>
<dbReference type="InterPro" id="IPR051052">
    <property type="entry name" value="Diverse_substrate_MTase"/>
</dbReference>
<evidence type="ECO:0000313" key="5">
    <source>
        <dbReference type="Proteomes" id="UP001500729"/>
    </source>
</evidence>
<keyword evidence="5" id="KW-1185">Reference proteome</keyword>
<proteinExistence type="predicted"/>
<protein>
    <recommendedName>
        <fullName evidence="3">Methyltransferase domain-containing protein</fullName>
    </recommendedName>
</protein>
<dbReference type="SUPFAM" id="SSF53335">
    <property type="entry name" value="S-adenosyl-L-methionine-dependent methyltransferases"/>
    <property type="match status" value="1"/>
</dbReference>
<keyword evidence="1" id="KW-0489">Methyltransferase</keyword>
<dbReference type="Pfam" id="PF13649">
    <property type="entry name" value="Methyltransf_25"/>
    <property type="match status" value="1"/>
</dbReference>
<name>A0ABP3P811_SACER</name>
<dbReference type="PANTHER" id="PTHR44942">
    <property type="entry name" value="METHYLTRANSF_11 DOMAIN-CONTAINING PROTEIN"/>
    <property type="match status" value="1"/>
</dbReference>
<reference evidence="5" key="1">
    <citation type="journal article" date="2019" name="Int. J. Syst. Evol. Microbiol.">
        <title>The Global Catalogue of Microorganisms (GCM) 10K type strain sequencing project: providing services to taxonomists for standard genome sequencing and annotation.</title>
        <authorList>
            <consortium name="The Broad Institute Genomics Platform"/>
            <consortium name="The Broad Institute Genome Sequencing Center for Infectious Disease"/>
            <person name="Wu L."/>
            <person name="Ma J."/>
        </authorList>
    </citation>
    <scope>NUCLEOTIDE SEQUENCE [LARGE SCALE GENOMIC DNA]</scope>
    <source>
        <strain evidence="5">JCM 10303</strain>
    </source>
</reference>